<dbReference type="EMBL" id="KZ772692">
    <property type="protein sequence ID" value="PTQ44388.1"/>
    <property type="molecule type" value="Genomic_DNA"/>
</dbReference>
<evidence type="ECO:0000313" key="2">
    <source>
        <dbReference type="Proteomes" id="UP000244005"/>
    </source>
</evidence>
<protein>
    <submittedName>
        <fullName evidence="1">Uncharacterized protein</fullName>
    </submittedName>
</protein>
<reference evidence="1" key="2">
    <citation type="submission" date="2017-12" db="EMBL/GenBank/DDBJ databases">
        <title>WGS assembly of Marchantia polymorpha.</title>
        <authorList>
            <person name="Bowman J.L."/>
            <person name="Kohchi T."/>
            <person name="Yamato K.T."/>
            <person name="Jenkins J."/>
            <person name="Shu S."/>
            <person name="Ishizaki K."/>
            <person name="Yamaoka S."/>
            <person name="Nishihama R."/>
            <person name="Nakamura Y."/>
            <person name="Berger F."/>
            <person name="Adam C."/>
            <person name="Aki S.S."/>
            <person name="Althoff F."/>
            <person name="Araki T."/>
            <person name="Arteaga-Vazquez M.A."/>
            <person name="Balasubrmanian S."/>
            <person name="Bauer D."/>
            <person name="Boehm C.R."/>
            <person name="Briginshaw L."/>
            <person name="Caballero-Perez J."/>
            <person name="Catarino B."/>
            <person name="Chen F."/>
            <person name="Chiyoda S."/>
            <person name="Chovatia M."/>
            <person name="Davies K.M."/>
            <person name="Delmans M."/>
            <person name="Demura T."/>
            <person name="Dierschke T."/>
            <person name="Dolan L."/>
            <person name="Dorantes-Acosta A.E."/>
            <person name="Eklund D.M."/>
            <person name="Florent S.N."/>
            <person name="Flores-Sandoval E."/>
            <person name="Fujiyama A."/>
            <person name="Fukuzawa H."/>
            <person name="Galik B."/>
            <person name="Grimanelli D."/>
            <person name="Grimwood J."/>
            <person name="Grossniklaus U."/>
            <person name="Hamada T."/>
            <person name="Haseloff J."/>
            <person name="Hetherington A.J."/>
            <person name="Higo A."/>
            <person name="Hirakawa Y."/>
            <person name="Hundley H.N."/>
            <person name="Ikeda Y."/>
            <person name="Inoue K."/>
            <person name="Inoue S."/>
            <person name="Ishida S."/>
            <person name="Jia Q."/>
            <person name="Kakita M."/>
            <person name="Kanazawa T."/>
            <person name="Kawai Y."/>
            <person name="Kawashima T."/>
            <person name="Kennedy M."/>
            <person name="Kinose K."/>
            <person name="Kinoshita T."/>
            <person name="Kohara Y."/>
            <person name="Koide E."/>
            <person name="Komatsu K."/>
            <person name="Kopischke S."/>
            <person name="Kubo M."/>
            <person name="Kyozuka J."/>
            <person name="Lagercrantz U."/>
            <person name="Lin S.S."/>
            <person name="Lindquist E."/>
            <person name="Lipzen A.M."/>
            <person name="Lu C."/>
            <person name="Luna E.D."/>
            <person name="Martienssen R.A."/>
            <person name="Minamino N."/>
            <person name="Mizutani M."/>
            <person name="Mizutani M."/>
            <person name="Mochizuki N."/>
            <person name="Monte I."/>
            <person name="Mosher R."/>
            <person name="Nagasaki H."/>
            <person name="Nakagami H."/>
            <person name="Naramoto S."/>
            <person name="Nishitani K."/>
            <person name="Ohtani M."/>
            <person name="Okamoto T."/>
            <person name="Okumura M."/>
            <person name="Phillips J."/>
            <person name="Pollak B."/>
            <person name="Reinders A."/>
            <person name="Roevekamp M."/>
            <person name="Sano R."/>
            <person name="Sawa S."/>
            <person name="Schmid M.W."/>
            <person name="Shirakawa M."/>
            <person name="Solano R."/>
            <person name="Spunde A."/>
            <person name="Suetsugu N."/>
            <person name="Sugano S."/>
            <person name="Sugiyama A."/>
            <person name="Sun R."/>
            <person name="Suzuki Y."/>
            <person name="Takenaka M."/>
            <person name="Takezawa D."/>
            <person name="Tomogane H."/>
            <person name="Tsuzuki M."/>
            <person name="Ueda T."/>
            <person name="Umeda M."/>
            <person name="Ward J.M."/>
            <person name="Watanabe Y."/>
            <person name="Yazaki K."/>
            <person name="Yokoyama R."/>
            <person name="Yoshitake Y."/>
            <person name="Yotsui I."/>
            <person name="Zachgo S."/>
            <person name="Schmutz J."/>
        </authorList>
    </citation>
    <scope>NUCLEOTIDE SEQUENCE [LARGE SCALE GENOMIC DNA]</scope>
    <source>
        <strain evidence="1">Tak-1</strain>
    </source>
</reference>
<reference evidence="2" key="1">
    <citation type="journal article" date="2017" name="Cell">
        <title>Insights into land plant evolution garnered from the Marchantia polymorpha genome.</title>
        <authorList>
            <person name="Bowman J.L."/>
            <person name="Kohchi T."/>
            <person name="Yamato K.T."/>
            <person name="Jenkins J."/>
            <person name="Shu S."/>
            <person name="Ishizaki K."/>
            <person name="Yamaoka S."/>
            <person name="Nishihama R."/>
            <person name="Nakamura Y."/>
            <person name="Berger F."/>
            <person name="Adam C."/>
            <person name="Aki S.S."/>
            <person name="Althoff F."/>
            <person name="Araki T."/>
            <person name="Arteaga-Vazquez M.A."/>
            <person name="Balasubrmanian S."/>
            <person name="Barry K."/>
            <person name="Bauer D."/>
            <person name="Boehm C.R."/>
            <person name="Briginshaw L."/>
            <person name="Caballero-Perez J."/>
            <person name="Catarino B."/>
            <person name="Chen F."/>
            <person name="Chiyoda S."/>
            <person name="Chovatia M."/>
            <person name="Davies K.M."/>
            <person name="Delmans M."/>
            <person name="Demura T."/>
            <person name="Dierschke T."/>
            <person name="Dolan L."/>
            <person name="Dorantes-Acosta A.E."/>
            <person name="Eklund D.M."/>
            <person name="Florent S.N."/>
            <person name="Flores-Sandoval E."/>
            <person name="Fujiyama A."/>
            <person name="Fukuzawa H."/>
            <person name="Galik B."/>
            <person name="Grimanelli D."/>
            <person name="Grimwood J."/>
            <person name="Grossniklaus U."/>
            <person name="Hamada T."/>
            <person name="Haseloff J."/>
            <person name="Hetherington A.J."/>
            <person name="Higo A."/>
            <person name="Hirakawa Y."/>
            <person name="Hundley H.N."/>
            <person name="Ikeda Y."/>
            <person name="Inoue K."/>
            <person name="Inoue S.I."/>
            <person name="Ishida S."/>
            <person name="Jia Q."/>
            <person name="Kakita M."/>
            <person name="Kanazawa T."/>
            <person name="Kawai Y."/>
            <person name="Kawashima T."/>
            <person name="Kennedy M."/>
            <person name="Kinose K."/>
            <person name="Kinoshita T."/>
            <person name="Kohara Y."/>
            <person name="Koide E."/>
            <person name="Komatsu K."/>
            <person name="Kopischke S."/>
            <person name="Kubo M."/>
            <person name="Kyozuka J."/>
            <person name="Lagercrantz U."/>
            <person name="Lin S.S."/>
            <person name="Lindquist E."/>
            <person name="Lipzen A.M."/>
            <person name="Lu C.W."/>
            <person name="De Luna E."/>
            <person name="Martienssen R.A."/>
            <person name="Minamino N."/>
            <person name="Mizutani M."/>
            <person name="Mizutani M."/>
            <person name="Mochizuki N."/>
            <person name="Monte I."/>
            <person name="Mosher R."/>
            <person name="Nagasaki H."/>
            <person name="Nakagami H."/>
            <person name="Naramoto S."/>
            <person name="Nishitani K."/>
            <person name="Ohtani M."/>
            <person name="Okamoto T."/>
            <person name="Okumura M."/>
            <person name="Phillips J."/>
            <person name="Pollak B."/>
            <person name="Reinders A."/>
            <person name="Rovekamp M."/>
            <person name="Sano R."/>
            <person name="Sawa S."/>
            <person name="Schmid M.W."/>
            <person name="Shirakawa M."/>
            <person name="Solano R."/>
            <person name="Spunde A."/>
            <person name="Suetsugu N."/>
            <person name="Sugano S."/>
            <person name="Sugiyama A."/>
            <person name="Sun R."/>
            <person name="Suzuki Y."/>
            <person name="Takenaka M."/>
            <person name="Takezawa D."/>
            <person name="Tomogane H."/>
            <person name="Tsuzuki M."/>
            <person name="Ueda T."/>
            <person name="Umeda M."/>
            <person name="Ward J.M."/>
            <person name="Watanabe Y."/>
            <person name="Yazaki K."/>
            <person name="Yokoyama R."/>
            <person name="Yoshitake Y."/>
            <person name="Yotsui I."/>
            <person name="Zachgo S."/>
            <person name="Schmutz J."/>
        </authorList>
    </citation>
    <scope>NUCLEOTIDE SEQUENCE [LARGE SCALE GENOMIC DNA]</scope>
    <source>
        <strain evidence="2">Tak-1</strain>
    </source>
</reference>
<dbReference type="AlphaFoldDB" id="A0A2R6XE91"/>
<name>A0A2R6XE91_MARPO</name>
<proteinExistence type="predicted"/>
<sequence length="75" mass="8686">MVLHPILCFSWLYPKRHCSDLLLKIASQHDHRGGQAITMSKKKFYELAFVITSCVDFSSLCDAFNFPKSFFRSIL</sequence>
<dbReference type="EMBL" id="KZ772692">
    <property type="protein sequence ID" value="PTQ44390.1"/>
    <property type="molecule type" value="Genomic_DNA"/>
</dbReference>
<dbReference type="Proteomes" id="UP000244005">
    <property type="component" value="Unassembled WGS sequence"/>
</dbReference>
<accession>A0A2R6XE91</accession>
<gene>
    <name evidence="1" type="ORF">MARPO_0020s0055</name>
</gene>
<evidence type="ECO:0000313" key="1">
    <source>
        <dbReference type="EMBL" id="PTQ44389.1"/>
    </source>
</evidence>
<dbReference type="Gramene" id="Mp4g22930.2">
    <property type="protein sequence ID" value="Mp4g22930.2.cds1"/>
    <property type="gene ID" value="Mp4g22930"/>
</dbReference>
<keyword evidence="2" id="KW-1185">Reference proteome</keyword>
<dbReference type="EMBL" id="KZ772692">
    <property type="protein sequence ID" value="PTQ44389.1"/>
    <property type="molecule type" value="Genomic_DNA"/>
</dbReference>
<organism evidence="1 2">
    <name type="scientific">Marchantia polymorpha</name>
    <name type="common">Common liverwort</name>
    <name type="synonym">Marchantia aquatica</name>
    <dbReference type="NCBI Taxonomy" id="3197"/>
    <lineage>
        <taxon>Eukaryota</taxon>
        <taxon>Viridiplantae</taxon>
        <taxon>Streptophyta</taxon>
        <taxon>Embryophyta</taxon>
        <taxon>Marchantiophyta</taxon>
        <taxon>Marchantiopsida</taxon>
        <taxon>Marchantiidae</taxon>
        <taxon>Marchantiales</taxon>
        <taxon>Marchantiaceae</taxon>
        <taxon>Marchantia</taxon>
    </lineage>
</organism>
<dbReference type="Gramene" id="Mp4g22930.1">
    <property type="protein sequence ID" value="Mp4g22930.1.cds1"/>
    <property type="gene ID" value="Mp4g22930"/>
</dbReference>
<dbReference type="Gramene" id="Mp4g22930.3">
    <property type="protein sequence ID" value="Mp4g22930.3.cds1"/>
    <property type="gene ID" value="Mp4g22930"/>
</dbReference>